<gene>
    <name evidence="2" type="ORF">GCM10022226_26160</name>
</gene>
<keyword evidence="1" id="KW-0812">Transmembrane</keyword>
<keyword evidence="1" id="KW-1133">Transmembrane helix</keyword>
<reference evidence="3" key="1">
    <citation type="journal article" date="2019" name="Int. J. Syst. Evol. Microbiol.">
        <title>The Global Catalogue of Microorganisms (GCM) 10K type strain sequencing project: providing services to taxonomists for standard genome sequencing and annotation.</title>
        <authorList>
            <consortium name="The Broad Institute Genomics Platform"/>
            <consortium name="The Broad Institute Genome Sequencing Center for Infectious Disease"/>
            <person name="Wu L."/>
            <person name="Ma J."/>
        </authorList>
    </citation>
    <scope>NUCLEOTIDE SEQUENCE [LARGE SCALE GENOMIC DNA]</scope>
    <source>
        <strain evidence="3">JCM 16908</strain>
    </source>
</reference>
<dbReference type="EMBL" id="BAAAZR010000004">
    <property type="protein sequence ID" value="GAA3805030.1"/>
    <property type="molecule type" value="Genomic_DNA"/>
</dbReference>
<keyword evidence="1" id="KW-0472">Membrane</keyword>
<name>A0ABP7I2Z2_9ACTN</name>
<dbReference type="Proteomes" id="UP001500888">
    <property type="component" value="Unassembled WGS sequence"/>
</dbReference>
<feature type="transmembrane region" description="Helical" evidence="1">
    <location>
        <begin position="99"/>
        <end position="117"/>
    </location>
</feature>
<comment type="caution">
    <text evidence="2">The sequence shown here is derived from an EMBL/GenBank/DDBJ whole genome shotgun (WGS) entry which is preliminary data.</text>
</comment>
<feature type="transmembrane region" description="Helical" evidence="1">
    <location>
        <begin position="16"/>
        <end position="34"/>
    </location>
</feature>
<evidence type="ECO:0008006" key="4">
    <source>
        <dbReference type="Google" id="ProtNLM"/>
    </source>
</evidence>
<evidence type="ECO:0000313" key="3">
    <source>
        <dbReference type="Proteomes" id="UP001500888"/>
    </source>
</evidence>
<accession>A0ABP7I2Z2</accession>
<organism evidence="2 3">
    <name type="scientific">Sphaerisporangium flaviroseum</name>
    <dbReference type="NCBI Taxonomy" id="509199"/>
    <lineage>
        <taxon>Bacteria</taxon>
        <taxon>Bacillati</taxon>
        <taxon>Actinomycetota</taxon>
        <taxon>Actinomycetes</taxon>
        <taxon>Streptosporangiales</taxon>
        <taxon>Streptosporangiaceae</taxon>
        <taxon>Sphaerisporangium</taxon>
    </lineage>
</organism>
<feature type="transmembrane region" description="Helical" evidence="1">
    <location>
        <begin position="46"/>
        <end position="79"/>
    </location>
</feature>
<protein>
    <recommendedName>
        <fullName evidence="4">Acyltransferase</fullName>
    </recommendedName>
</protein>
<evidence type="ECO:0000256" key="1">
    <source>
        <dbReference type="SAM" id="Phobius"/>
    </source>
</evidence>
<dbReference type="RefSeq" id="WP_344938356.1">
    <property type="nucleotide sequence ID" value="NZ_BAAAZR010000004.1"/>
</dbReference>
<evidence type="ECO:0000313" key="2">
    <source>
        <dbReference type="EMBL" id="GAA3805030.1"/>
    </source>
</evidence>
<keyword evidence="3" id="KW-1185">Reference proteome</keyword>
<sequence length="131" mass="13964">MIGVTGARVSNLSPPTLAAVCFGVAQVGLAMLLHGPLTTLMRRPRVWAAVVVANLSAMTIFLWHQTALTVVLLAALPFGPAVPGVLAPPDSAAWLLQRMSWLPIPAVLVAVACAIFWRRGRRTDAFRAPMT</sequence>
<proteinExistence type="predicted"/>